<keyword evidence="4 6" id="KW-1133">Transmembrane helix</keyword>
<dbReference type="InterPro" id="IPR007568">
    <property type="entry name" value="RTA1"/>
</dbReference>
<keyword evidence="3 6" id="KW-0812">Transmembrane</keyword>
<evidence type="ECO:0000256" key="2">
    <source>
        <dbReference type="ARBA" id="ARBA00009969"/>
    </source>
</evidence>
<accession>A0A1E5RNZ7</accession>
<keyword evidence="5 6" id="KW-0472">Membrane</keyword>
<reference evidence="8" key="1">
    <citation type="journal article" date="2016" name="Genome Announc.">
        <title>Genome sequences of three species of Hanseniaspora isolated from spontaneous wine fermentations.</title>
        <authorList>
            <person name="Sternes P.R."/>
            <person name="Lee D."/>
            <person name="Kutyna D.R."/>
            <person name="Borneman A.R."/>
        </authorList>
    </citation>
    <scope>NUCLEOTIDE SEQUENCE [LARGE SCALE GENOMIC DNA]</scope>
    <source>
        <strain evidence="8">AWRI3579</strain>
    </source>
</reference>
<protein>
    <submittedName>
        <fullName evidence="7">Protein RTM1</fullName>
    </submittedName>
</protein>
<name>A0A1E5RNZ7_9ASCO</name>
<evidence type="ECO:0000256" key="3">
    <source>
        <dbReference type="ARBA" id="ARBA00022692"/>
    </source>
</evidence>
<comment type="subcellular location">
    <subcellularLocation>
        <location evidence="1">Membrane</location>
        <topology evidence="1">Multi-pass membrane protein</topology>
    </subcellularLocation>
</comment>
<dbReference type="EMBL" id="LPNM01000005">
    <property type="protein sequence ID" value="OEJ88433.1"/>
    <property type="molecule type" value="Genomic_DNA"/>
</dbReference>
<comment type="similarity">
    <text evidence="2">Belongs to the lipid-translocating exporter (LTE) (TC 9.A.26.1) family.</text>
</comment>
<evidence type="ECO:0000256" key="4">
    <source>
        <dbReference type="ARBA" id="ARBA00022989"/>
    </source>
</evidence>
<dbReference type="InParanoid" id="A0A1E5RNZ7"/>
<dbReference type="Proteomes" id="UP000095728">
    <property type="component" value="Unassembled WGS sequence"/>
</dbReference>
<sequence length="220" mass="26421">MMNASIYFLFEKMLKCLNVLDTSCVALFMRNSVMVKFFIVADVIFFFLQAAGSEILAKDTVVDSGRLVVLIGLVIQMVTLLMFLFVQLNFTFRYKKYSKDDFYLKIDYKWKYLNHFLLSATVLLLLRTAQKFAEFLQSRYFFFYKYEWFLYVFDALPMFLILVLLSFSFIFIDIGELYYNYYTINYEEKREIENDELQKTESRESLLRAMEIPDWKGFNN</sequence>
<dbReference type="PANTHER" id="PTHR31465">
    <property type="entry name" value="PROTEIN RTA1-RELATED"/>
    <property type="match status" value="1"/>
</dbReference>
<dbReference type="GO" id="GO:0016020">
    <property type="term" value="C:membrane"/>
    <property type="evidence" value="ECO:0007669"/>
    <property type="project" value="UniProtKB-SubCell"/>
</dbReference>
<feature type="transmembrane region" description="Helical" evidence="6">
    <location>
        <begin position="69"/>
        <end position="92"/>
    </location>
</feature>
<feature type="transmembrane region" description="Helical" evidence="6">
    <location>
        <begin position="149"/>
        <end position="172"/>
    </location>
</feature>
<dbReference type="OrthoDB" id="3358017at2759"/>
<dbReference type="PANTHER" id="PTHR31465:SF1">
    <property type="entry name" value="PROTEIN RTA1-RELATED"/>
    <property type="match status" value="1"/>
</dbReference>
<evidence type="ECO:0000256" key="5">
    <source>
        <dbReference type="ARBA" id="ARBA00023136"/>
    </source>
</evidence>
<evidence type="ECO:0000313" key="8">
    <source>
        <dbReference type="Proteomes" id="UP000095728"/>
    </source>
</evidence>
<dbReference type="AlphaFoldDB" id="A0A1E5RNZ7"/>
<proteinExistence type="inferred from homology"/>
<feature type="transmembrane region" description="Helical" evidence="6">
    <location>
        <begin position="112"/>
        <end position="129"/>
    </location>
</feature>
<evidence type="ECO:0000256" key="1">
    <source>
        <dbReference type="ARBA" id="ARBA00004141"/>
    </source>
</evidence>
<comment type="caution">
    <text evidence="7">The sequence shown here is derived from an EMBL/GenBank/DDBJ whole genome shotgun (WGS) entry which is preliminary data.</text>
</comment>
<dbReference type="Pfam" id="PF04479">
    <property type="entry name" value="RTA1"/>
    <property type="match status" value="1"/>
</dbReference>
<gene>
    <name evidence="7" type="ORF">AWRI3579_g836</name>
</gene>
<evidence type="ECO:0000256" key="6">
    <source>
        <dbReference type="SAM" id="Phobius"/>
    </source>
</evidence>
<keyword evidence="8" id="KW-1185">Reference proteome</keyword>
<evidence type="ECO:0000313" key="7">
    <source>
        <dbReference type="EMBL" id="OEJ88433.1"/>
    </source>
</evidence>
<organism evidence="7 8">
    <name type="scientific">Hanseniaspora osmophila</name>
    <dbReference type="NCBI Taxonomy" id="56408"/>
    <lineage>
        <taxon>Eukaryota</taxon>
        <taxon>Fungi</taxon>
        <taxon>Dikarya</taxon>
        <taxon>Ascomycota</taxon>
        <taxon>Saccharomycotina</taxon>
        <taxon>Saccharomycetes</taxon>
        <taxon>Saccharomycodales</taxon>
        <taxon>Saccharomycodaceae</taxon>
        <taxon>Hanseniaspora</taxon>
    </lineage>
</organism>
<feature type="transmembrane region" description="Helical" evidence="6">
    <location>
        <begin position="37"/>
        <end position="57"/>
    </location>
</feature>
<dbReference type="STRING" id="56408.A0A1E5RNZ7"/>